<gene>
    <name evidence="1" type="ORF">HPB49_008786</name>
</gene>
<evidence type="ECO:0000313" key="2">
    <source>
        <dbReference type="Proteomes" id="UP000821865"/>
    </source>
</evidence>
<reference evidence="1" key="1">
    <citation type="submission" date="2020-05" db="EMBL/GenBank/DDBJ databases">
        <title>Large-scale comparative analyses of tick genomes elucidate their genetic diversity and vector capacities.</title>
        <authorList>
            <person name="Jia N."/>
            <person name="Wang J."/>
            <person name="Shi W."/>
            <person name="Du L."/>
            <person name="Sun Y."/>
            <person name="Zhan W."/>
            <person name="Jiang J."/>
            <person name="Wang Q."/>
            <person name="Zhang B."/>
            <person name="Ji P."/>
            <person name="Sakyi L.B."/>
            <person name="Cui X."/>
            <person name="Yuan T."/>
            <person name="Jiang B."/>
            <person name="Yang W."/>
            <person name="Lam T.T.-Y."/>
            <person name="Chang Q."/>
            <person name="Ding S."/>
            <person name="Wang X."/>
            <person name="Zhu J."/>
            <person name="Ruan X."/>
            <person name="Zhao L."/>
            <person name="Wei J."/>
            <person name="Que T."/>
            <person name="Du C."/>
            <person name="Cheng J."/>
            <person name="Dai P."/>
            <person name="Han X."/>
            <person name="Huang E."/>
            <person name="Gao Y."/>
            <person name="Liu J."/>
            <person name="Shao H."/>
            <person name="Ye R."/>
            <person name="Li L."/>
            <person name="Wei W."/>
            <person name="Wang X."/>
            <person name="Wang C."/>
            <person name="Yang T."/>
            <person name="Huo Q."/>
            <person name="Li W."/>
            <person name="Guo W."/>
            <person name="Chen H."/>
            <person name="Zhou L."/>
            <person name="Ni X."/>
            <person name="Tian J."/>
            <person name="Zhou Y."/>
            <person name="Sheng Y."/>
            <person name="Liu T."/>
            <person name="Pan Y."/>
            <person name="Xia L."/>
            <person name="Li J."/>
            <person name="Zhao F."/>
            <person name="Cao W."/>
        </authorList>
    </citation>
    <scope>NUCLEOTIDE SEQUENCE</scope>
    <source>
        <strain evidence="1">Dsil-2018</strain>
    </source>
</reference>
<proteinExistence type="predicted"/>
<protein>
    <submittedName>
        <fullName evidence="1">Uncharacterized protein</fullName>
    </submittedName>
</protein>
<sequence length="297" mass="32792">MATPAAAGAATPTAANAKTDTPEPSYAEATSSLERLKAQAALSDLDGEQMECQDTDEGDDIIPHDTDTPTTRIEQDEDKGDWQTVLTIRQKKSLARAGRETAGAMGGYDSSSQPLGPLKKPPLKKKTQGVEILRARMLGESKTAVITFYGPMIPRFVYYMGGEIPCYPFKNTVQFCKAYIQTGHRTDMCPQPPTSVCNRCGTKEPEPEHECKRTCTTCGEEHLAGSTDCKKRFKKPQEIIIQKIQSFEQAISTKSTFVRHGRYERRRLATIKATGRPTSGIATARAIWIKRATKKTR</sequence>
<accession>A0ACB8CW07</accession>
<name>A0ACB8CW07_DERSI</name>
<dbReference type="Proteomes" id="UP000821865">
    <property type="component" value="Chromosome 4"/>
</dbReference>
<keyword evidence="2" id="KW-1185">Reference proteome</keyword>
<organism evidence="1 2">
    <name type="scientific">Dermacentor silvarum</name>
    <name type="common">Tick</name>
    <dbReference type="NCBI Taxonomy" id="543639"/>
    <lineage>
        <taxon>Eukaryota</taxon>
        <taxon>Metazoa</taxon>
        <taxon>Ecdysozoa</taxon>
        <taxon>Arthropoda</taxon>
        <taxon>Chelicerata</taxon>
        <taxon>Arachnida</taxon>
        <taxon>Acari</taxon>
        <taxon>Parasitiformes</taxon>
        <taxon>Ixodida</taxon>
        <taxon>Ixodoidea</taxon>
        <taxon>Ixodidae</taxon>
        <taxon>Rhipicephalinae</taxon>
        <taxon>Dermacentor</taxon>
    </lineage>
</organism>
<dbReference type="EMBL" id="CM023473">
    <property type="protein sequence ID" value="KAH7953453.1"/>
    <property type="molecule type" value="Genomic_DNA"/>
</dbReference>
<evidence type="ECO:0000313" key="1">
    <source>
        <dbReference type="EMBL" id="KAH7953453.1"/>
    </source>
</evidence>
<comment type="caution">
    <text evidence="1">The sequence shown here is derived from an EMBL/GenBank/DDBJ whole genome shotgun (WGS) entry which is preliminary data.</text>
</comment>